<feature type="region of interest" description="Disordered" evidence="1">
    <location>
        <begin position="66"/>
        <end position="92"/>
    </location>
</feature>
<dbReference type="EMBL" id="LAZR01011907">
    <property type="protein sequence ID" value="KKM54229.1"/>
    <property type="molecule type" value="Genomic_DNA"/>
</dbReference>
<sequence length="127" mass="14967">MSFTRTEITTYRTLGCYLCGVAFGMTDAMYRERIRDHKDFWCPNGHRQCFLGETEETRLRRQRDLARASQVRARRERDSARRSAAAQKGQVTRIKRRVARGICPCCRRSFVDLKRHMEGQHPGWEAE</sequence>
<evidence type="ECO:0000256" key="1">
    <source>
        <dbReference type="SAM" id="MobiDB-lite"/>
    </source>
</evidence>
<protein>
    <submittedName>
        <fullName evidence="2">Uncharacterized protein</fullName>
    </submittedName>
</protein>
<dbReference type="AlphaFoldDB" id="A0A0F9IPR0"/>
<reference evidence="2" key="1">
    <citation type="journal article" date="2015" name="Nature">
        <title>Complex archaea that bridge the gap between prokaryotes and eukaryotes.</title>
        <authorList>
            <person name="Spang A."/>
            <person name="Saw J.H."/>
            <person name="Jorgensen S.L."/>
            <person name="Zaremba-Niedzwiedzka K."/>
            <person name="Martijn J."/>
            <person name="Lind A.E."/>
            <person name="van Eijk R."/>
            <person name="Schleper C."/>
            <person name="Guy L."/>
            <person name="Ettema T.J."/>
        </authorList>
    </citation>
    <scope>NUCLEOTIDE SEQUENCE</scope>
</reference>
<proteinExistence type="predicted"/>
<name>A0A0F9IPR0_9ZZZZ</name>
<gene>
    <name evidence="2" type="ORF">LCGC14_1553590</name>
</gene>
<accession>A0A0F9IPR0</accession>
<evidence type="ECO:0000313" key="2">
    <source>
        <dbReference type="EMBL" id="KKM54229.1"/>
    </source>
</evidence>
<comment type="caution">
    <text evidence="2">The sequence shown here is derived from an EMBL/GenBank/DDBJ whole genome shotgun (WGS) entry which is preliminary data.</text>
</comment>
<organism evidence="2">
    <name type="scientific">marine sediment metagenome</name>
    <dbReference type="NCBI Taxonomy" id="412755"/>
    <lineage>
        <taxon>unclassified sequences</taxon>
        <taxon>metagenomes</taxon>
        <taxon>ecological metagenomes</taxon>
    </lineage>
</organism>